<evidence type="ECO:0000259" key="1">
    <source>
        <dbReference type="Pfam" id="PF13304"/>
    </source>
</evidence>
<dbReference type="AlphaFoldDB" id="A0A6G4EC06"/>
<dbReference type="PANTHER" id="PTHR32182:SF22">
    <property type="entry name" value="ATP-DEPENDENT ENDONUCLEASE, OLD FAMILY-RELATED"/>
    <property type="match status" value="1"/>
</dbReference>
<dbReference type="GO" id="GO:0000731">
    <property type="term" value="P:DNA synthesis involved in DNA repair"/>
    <property type="evidence" value="ECO:0007669"/>
    <property type="project" value="TreeGrafter"/>
</dbReference>
<gene>
    <name evidence="2" type="ORF">FC962_02075</name>
</gene>
<proteinExistence type="predicted"/>
<feature type="domain" description="ATPase AAA-type core" evidence="1">
    <location>
        <begin position="377"/>
        <end position="485"/>
    </location>
</feature>
<sequence>MELIYVWIEKYRNIEQCGFHLSRDFTVEVKNEDKEDKENKDIIIKSINIKKHIKYLNIYGNNISNVTAIVGKNSVGKSNFLSCIGELLTSFQESSFILIYYDKYKDNYIVECNQIAIKDDLGHIEYAIHRKIQPKTLILEFNNGKIIEVFDDNKILYDIEYITIKETLNEMMWPNANCVYSNISRFGLPYKRSGLLYQFVYLKDSSNNIENFKNNNIWINFEIIKEWQKWDEYKMKIVPKNFLNEKFYYCNDFDKERYLYKKVYMLRFFERTLNAMRFPKDDVIKEEQLILKEVINKCEGDIDKLLQKYEVIKEKTIKIRTILMENNMENTIDIDICYKKFVELLEKIIIKIEEQNFMNSFKFNINVSSILKDEELSKYVYEFLELADSNDICLEFINNKIKIYYNNLSDGLKERFNLFSTIYKCFKQNNIGKYKNIILILDEPDVHMHPEWSRRLFNDILHFLEKEFHNLRFQIIFTTHSPFMLSDIPKENVIYLSKNTNGKLYINDNDINTFGSNIHMLLKHSFFMDLTMGEFANKKIKAVARDLSEKTKNKILSIDGRKEEIEYIIKNIGEPVIKRKLEDLYNKKFEHFEINNKIEELTNKVKKLEEIIKEKGL</sequence>
<organism evidence="2">
    <name type="scientific">Clostridium botulinum</name>
    <dbReference type="NCBI Taxonomy" id="1491"/>
    <lineage>
        <taxon>Bacteria</taxon>
        <taxon>Bacillati</taxon>
        <taxon>Bacillota</taxon>
        <taxon>Clostridia</taxon>
        <taxon>Eubacteriales</taxon>
        <taxon>Clostridiaceae</taxon>
        <taxon>Clostridium</taxon>
    </lineage>
</organism>
<comment type="caution">
    <text evidence="2">The sequence shown here is derived from an EMBL/GenBank/DDBJ whole genome shotgun (WGS) entry which is preliminary data.</text>
</comment>
<evidence type="ECO:0000313" key="2">
    <source>
        <dbReference type="EMBL" id="NFH60704.1"/>
    </source>
</evidence>
<dbReference type="InterPro" id="IPR027417">
    <property type="entry name" value="P-loop_NTPase"/>
</dbReference>
<accession>A0A6G4EC06</accession>
<dbReference type="RefSeq" id="WP_061319140.1">
    <property type="nucleotide sequence ID" value="NZ_CP013247.1"/>
</dbReference>
<protein>
    <recommendedName>
        <fullName evidence="1">ATPase AAA-type core domain-containing protein</fullName>
    </recommendedName>
</protein>
<dbReference type="Gene3D" id="3.40.50.300">
    <property type="entry name" value="P-loop containing nucleotide triphosphate hydrolases"/>
    <property type="match status" value="1"/>
</dbReference>
<reference evidence="2" key="1">
    <citation type="submission" date="2019-04" db="EMBL/GenBank/DDBJ databases">
        <title>Genome sequencing of Clostridium botulinum Groups I-IV and Clostridium butyricum.</title>
        <authorList>
            <person name="Brunt J."/>
            <person name="Van Vliet A.H.M."/>
            <person name="Stringer S.C."/>
            <person name="Carter A.T."/>
            <person name="Peck M.W."/>
        </authorList>
    </citation>
    <scope>NUCLEOTIDE SEQUENCE</scope>
    <source>
        <strain evidence="2">IFR 15/031</strain>
    </source>
</reference>
<dbReference type="PANTHER" id="PTHR32182">
    <property type="entry name" value="DNA REPLICATION AND REPAIR PROTEIN RECF"/>
    <property type="match status" value="1"/>
</dbReference>
<dbReference type="InterPro" id="IPR003959">
    <property type="entry name" value="ATPase_AAA_core"/>
</dbReference>
<dbReference type="GO" id="GO:0016887">
    <property type="term" value="F:ATP hydrolysis activity"/>
    <property type="evidence" value="ECO:0007669"/>
    <property type="project" value="InterPro"/>
</dbReference>
<dbReference type="SUPFAM" id="SSF52540">
    <property type="entry name" value="P-loop containing nucleoside triphosphate hydrolases"/>
    <property type="match status" value="1"/>
</dbReference>
<dbReference type="EMBL" id="SWRL01000001">
    <property type="protein sequence ID" value="NFH60704.1"/>
    <property type="molecule type" value="Genomic_DNA"/>
</dbReference>
<dbReference type="GO" id="GO:0006302">
    <property type="term" value="P:double-strand break repair"/>
    <property type="evidence" value="ECO:0007669"/>
    <property type="project" value="TreeGrafter"/>
</dbReference>
<name>A0A6G4EC06_CLOBO</name>
<dbReference type="GO" id="GO:0005524">
    <property type="term" value="F:ATP binding"/>
    <property type="evidence" value="ECO:0007669"/>
    <property type="project" value="InterPro"/>
</dbReference>
<dbReference type="Pfam" id="PF13304">
    <property type="entry name" value="AAA_21"/>
    <property type="match status" value="1"/>
</dbReference>